<comment type="similarity">
    <text evidence="1">Belongs to the phosphate/phosphite/phosphonate binding protein family.</text>
</comment>
<dbReference type="RefSeq" id="WP_138565502.1">
    <property type="nucleotide sequence ID" value="NZ_CP040602.1"/>
</dbReference>
<feature type="signal peptide" evidence="3">
    <location>
        <begin position="1"/>
        <end position="21"/>
    </location>
</feature>
<dbReference type="GO" id="GO:0055085">
    <property type="term" value="P:transmembrane transport"/>
    <property type="evidence" value="ECO:0007669"/>
    <property type="project" value="InterPro"/>
</dbReference>
<keyword evidence="5" id="KW-1185">Reference proteome</keyword>
<proteinExistence type="inferred from homology"/>
<dbReference type="InterPro" id="IPR005770">
    <property type="entry name" value="PhnD"/>
</dbReference>
<dbReference type="CDD" id="cd01071">
    <property type="entry name" value="PBP2_PhnD_like"/>
    <property type="match status" value="1"/>
</dbReference>
<dbReference type="EMBL" id="CP040602">
    <property type="protein sequence ID" value="QCU90828.1"/>
    <property type="molecule type" value="Genomic_DNA"/>
</dbReference>
<accession>A0A4P9K7B8</accession>
<dbReference type="Proteomes" id="UP000304864">
    <property type="component" value="Chromosome"/>
</dbReference>
<protein>
    <submittedName>
        <fullName evidence="4">Phosphate/phosphite/phosphonate ABC transporter substrate-binding protein</fullName>
    </submittedName>
</protein>
<feature type="chain" id="PRO_5020586522" evidence="3">
    <location>
        <begin position="22"/>
        <end position="298"/>
    </location>
</feature>
<dbReference type="PROSITE" id="PS51257">
    <property type="entry name" value="PROKAR_LIPOPROTEIN"/>
    <property type="match status" value="1"/>
</dbReference>
<evidence type="ECO:0000256" key="1">
    <source>
        <dbReference type="ARBA" id="ARBA00007162"/>
    </source>
</evidence>
<reference evidence="4 5" key="1">
    <citation type="submission" date="2019-05" db="EMBL/GenBank/DDBJ databases">
        <title>Thiomicrorhabdus sediminis sp. nov, a novel sulfur-oxidizing bacterium isolated from coastal sediment.</title>
        <authorList>
            <person name="Liu X."/>
        </authorList>
    </citation>
    <scope>NUCLEOTIDE SEQUENCE [LARGE SCALE GENOMIC DNA]</scope>
    <source>
        <strain evidence="4 5">G1</strain>
    </source>
</reference>
<keyword evidence="2 3" id="KW-0732">Signal</keyword>
<dbReference type="PANTHER" id="PTHR35841">
    <property type="entry name" value="PHOSPHONATES-BINDING PERIPLASMIC PROTEIN"/>
    <property type="match status" value="1"/>
</dbReference>
<evidence type="ECO:0000313" key="4">
    <source>
        <dbReference type="EMBL" id="QCU90828.1"/>
    </source>
</evidence>
<evidence type="ECO:0000256" key="3">
    <source>
        <dbReference type="SAM" id="SignalP"/>
    </source>
</evidence>
<dbReference type="Gene3D" id="3.40.190.10">
    <property type="entry name" value="Periplasmic binding protein-like II"/>
    <property type="match status" value="2"/>
</dbReference>
<name>A0A4P9K7B8_9GAMM</name>
<organism evidence="4 5">
    <name type="scientific">Thiomicrorhabdus sediminis</name>
    <dbReference type="NCBI Taxonomy" id="2580412"/>
    <lineage>
        <taxon>Bacteria</taxon>
        <taxon>Pseudomonadati</taxon>
        <taxon>Pseudomonadota</taxon>
        <taxon>Gammaproteobacteria</taxon>
        <taxon>Thiotrichales</taxon>
        <taxon>Piscirickettsiaceae</taxon>
        <taxon>Thiomicrorhabdus</taxon>
    </lineage>
</organism>
<dbReference type="AlphaFoldDB" id="A0A4P9K7B8"/>
<dbReference type="OrthoDB" id="5343002at2"/>
<gene>
    <name evidence="4" type="ORF">FE785_09405</name>
</gene>
<dbReference type="NCBIfam" id="TIGR01098">
    <property type="entry name" value="3A0109s03R"/>
    <property type="match status" value="1"/>
</dbReference>
<dbReference type="PANTHER" id="PTHR35841:SF1">
    <property type="entry name" value="PHOSPHONATES-BINDING PERIPLASMIC PROTEIN"/>
    <property type="match status" value="1"/>
</dbReference>
<dbReference type="Pfam" id="PF12974">
    <property type="entry name" value="Phosphonate-bd"/>
    <property type="match status" value="1"/>
</dbReference>
<dbReference type="SUPFAM" id="SSF53850">
    <property type="entry name" value="Periplasmic binding protein-like II"/>
    <property type="match status" value="1"/>
</dbReference>
<sequence>MRILALLFSITFLLSACSDQNDNVATPKLSTDKKLENIEYRFAIHPLHNPTRLFDVFNPLMDYLNARMPGVTFKVEASRNYAAFDDKLVNAEVPFALPNPYQTLLAIDSGYHVIAKMGDDENFKGIILVRKDSNIESPLDLKGKTVSYPAPTALAATILPQYYLQKHGLDINKDISNKYVGSQESSIMNVFLGTTAAGATWPPPWKALSEERPELKKQLKVIWQTQSLPNNSVVVRNDVNPEHAEQVRQLLSTLHTTVEGKQILAGMYLSKYELADNATYSIVRNFTEEFSRTIRPLQ</sequence>
<dbReference type="KEGG" id="thig:FE785_09405"/>
<dbReference type="GO" id="GO:0043190">
    <property type="term" value="C:ATP-binding cassette (ABC) transporter complex"/>
    <property type="evidence" value="ECO:0007669"/>
    <property type="project" value="InterPro"/>
</dbReference>
<evidence type="ECO:0000313" key="5">
    <source>
        <dbReference type="Proteomes" id="UP000304864"/>
    </source>
</evidence>
<evidence type="ECO:0000256" key="2">
    <source>
        <dbReference type="ARBA" id="ARBA00022729"/>
    </source>
</evidence>